<dbReference type="PROSITE" id="PS00108">
    <property type="entry name" value="PROTEIN_KINASE_ST"/>
    <property type="match status" value="1"/>
</dbReference>
<dbReference type="EMBL" id="CANHGI010000003">
    <property type="protein sequence ID" value="CAI5445739.1"/>
    <property type="molecule type" value="Genomic_DNA"/>
</dbReference>
<evidence type="ECO:0000259" key="11">
    <source>
        <dbReference type="PROSITE" id="PS50011"/>
    </source>
</evidence>
<dbReference type="OrthoDB" id="347657at2759"/>
<evidence type="ECO:0000256" key="3">
    <source>
        <dbReference type="ARBA" id="ARBA00022679"/>
    </source>
</evidence>
<gene>
    <name evidence="12" type="ORF">CAMP_LOCUS8376</name>
</gene>
<feature type="binding site" evidence="9">
    <location>
        <position position="56"/>
    </location>
    <ligand>
        <name>ATP</name>
        <dbReference type="ChEBI" id="CHEBI:30616"/>
    </ligand>
</feature>
<comment type="catalytic activity">
    <reaction evidence="8">
        <text>L-seryl-[protein] + ATP = O-phospho-L-seryl-[protein] + ADP + H(+)</text>
        <dbReference type="Rhea" id="RHEA:17989"/>
        <dbReference type="Rhea" id="RHEA-COMP:9863"/>
        <dbReference type="Rhea" id="RHEA-COMP:11604"/>
        <dbReference type="ChEBI" id="CHEBI:15378"/>
        <dbReference type="ChEBI" id="CHEBI:29999"/>
        <dbReference type="ChEBI" id="CHEBI:30616"/>
        <dbReference type="ChEBI" id="CHEBI:83421"/>
        <dbReference type="ChEBI" id="CHEBI:456216"/>
        <dbReference type="EC" id="2.7.11.1"/>
    </reaction>
</comment>
<dbReference type="SMART" id="SM00220">
    <property type="entry name" value="S_TKc"/>
    <property type="match status" value="1"/>
</dbReference>
<keyword evidence="6 9" id="KW-0067">ATP-binding</keyword>
<keyword evidence="5" id="KW-0418">Kinase</keyword>
<evidence type="ECO:0000313" key="13">
    <source>
        <dbReference type="Proteomes" id="UP001152747"/>
    </source>
</evidence>
<evidence type="ECO:0000256" key="8">
    <source>
        <dbReference type="ARBA" id="ARBA00048679"/>
    </source>
</evidence>
<dbReference type="AlphaFoldDB" id="A0A9P1IHV7"/>
<dbReference type="GO" id="GO:0005524">
    <property type="term" value="F:ATP binding"/>
    <property type="evidence" value="ECO:0007669"/>
    <property type="project" value="UniProtKB-UniRule"/>
</dbReference>
<keyword evidence="2 10" id="KW-0723">Serine/threonine-protein kinase</keyword>
<dbReference type="SUPFAM" id="SSF56112">
    <property type="entry name" value="Protein kinase-like (PK-like)"/>
    <property type="match status" value="1"/>
</dbReference>
<dbReference type="Proteomes" id="UP001152747">
    <property type="component" value="Unassembled WGS sequence"/>
</dbReference>
<dbReference type="GO" id="GO:0035556">
    <property type="term" value="P:intracellular signal transduction"/>
    <property type="evidence" value="ECO:0007669"/>
    <property type="project" value="TreeGrafter"/>
</dbReference>
<dbReference type="PANTHER" id="PTHR24356">
    <property type="entry name" value="SERINE/THREONINE-PROTEIN KINASE"/>
    <property type="match status" value="1"/>
</dbReference>
<dbReference type="InterPro" id="IPR050236">
    <property type="entry name" value="Ser_Thr_kinase_AGC"/>
</dbReference>
<dbReference type="GO" id="GO:0004674">
    <property type="term" value="F:protein serine/threonine kinase activity"/>
    <property type="evidence" value="ECO:0007669"/>
    <property type="project" value="UniProtKB-KW"/>
</dbReference>
<comment type="caution">
    <text evidence="12">The sequence shown here is derived from an EMBL/GenBank/DDBJ whole genome shotgun (WGS) entry which is preliminary data.</text>
</comment>
<evidence type="ECO:0000256" key="9">
    <source>
        <dbReference type="PROSITE-ProRule" id="PRU10141"/>
    </source>
</evidence>
<dbReference type="EC" id="2.7.11.1" evidence="1"/>
<comment type="similarity">
    <text evidence="10">Belongs to the protein kinase superfamily.</text>
</comment>
<evidence type="ECO:0000256" key="7">
    <source>
        <dbReference type="ARBA" id="ARBA00047899"/>
    </source>
</evidence>
<proteinExistence type="inferred from homology"/>
<dbReference type="PANTHER" id="PTHR24356:SF163">
    <property type="entry name" value="3-PHOSPHOINOSITIDE-DEPENDENT PROTEIN KINASE 1-RELATED"/>
    <property type="match status" value="1"/>
</dbReference>
<dbReference type="PROSITE" id="PS50011">
    <property type="entry name" value="PROTEIN_KINASE_DOM"/>
    <property type="match status" value="1"/>
</dbReference>
<evidence type="ECO:0000313" key="12">
    <source>
        <dbReference type="EMBL" id="CAI5445739.1"/>
    </source>
</evidence>
<sequence length="310" mass="35475">MEVPLSLSQPATSAPSNSGLKSMADYKVLKEIGEGSFSIVYHAVEKEGAQRDVAIKMCLKKQIIRDKRVKYVHREKSALALLSTGDNWHPSIVTLYATFQDAENLFFVLSYAKYHDLLHIILQQPDKHLNFNDSVYYSAMLLDALNHCHKLGVVHRDVKPENLLVKNDGRIMLTDFGSSMFIEEHEKEYTQNGRRASFVGTAQFVCPEMLTGGKLGTASDIWSFAVVIFQFLTGDHAFHDESEYLIFRRVQDILFKYPEGFNDLAKDLIDKILFIDPEKRLKYSEIIVHPFFENIDFSSLQSIEPPKIYL</sequence>
<dbReference type="InterPro" id="IPR008271">
    <property type="entry name" value="Ser/Thr_kinase_AS"/>
</dbReference>
<dbReference type="InterPro" id="IPR017441">
    <property type="entry name" value="Protein_kinase_ATP_BS"/>
</dbReference>
<protein>
    <recommendedName>
        <fullName evidence="1">non-specific serine/threonine protein kinase</fullName>
        <ecNumber evidence="1">2.7.11.1</ecNumber>
    </recommendedName>
</protein>
<evidence type="ECO:0000256" key="5">
    <source>
        <dbReference type="ARBA" id="ARBA00022777"/>
    </source>
</evidence>
<evidence type="ECO:0000256" key="1">
    <source>
        <dbReference type="ARBA" id="ARBA00012513"/>
    </source>
</evidence>
<organism evidence="12 13">
    <name type="scientific">Caenorhabditis angaria</name>
    <dbReference type="NCBI Taxonomy" id="860376"/>
    <lineage>
        <taxon>Eukaryota</taxon>
        <taxon>Metazoa</taxon>
        <taxon>Ecdysozoa</taxon>
        <taxon>Nematoda</taxon>
        <taxon>Chromadorea</taxon>
        <taxon>Rhabditida</taxon>
        <taxon>Rhabditina</taxon>
        <taxon>Rhabditomorpha</taxon>
        <taxon>Rhabditoidea</taxon>
        <taxon>Rhabditidae</taxon>
        <taxon>Peloderinae</taxon>
        <taxon>Caenorhabditis</taxon>
    </lineage>
</organism>
<comment type="catalytic activity">
    <reaction evidence="7">
        <text>L-threonyl-[protein] + ATP = O-phospho-L-threonyl-[protein] + ADP + H(+)</text>
        <dbReference type="Rhea" id="RHEA:46608"/>
        <dbReference type="Rhea" id="RHEA-COMP:11060"/>
        <dbReference type="Rhea" id="RHEA-COMP:11605"/>
        <dbReference type="ChEBI" id="CHEBI:15378"/>
        <dbReference type="ChEBI" id="CHEBI:30013"/>
        <dbReference type="ChEBI" id="CHEBI:30616"/>
        <dbReference type="ChEBI" id="CHEBI:61977"/>
        <dbReference type="ChEBI" id="CHEBI:456216"/>
        <dbReference type="EC" id="2.7.11.1"/>
    </reaction>
</comment>
<evidence type="ECO:0000256" key="2">
    <source>
        <dbReference type="ARBA" id="ARBA00022527"/>
    </source>
</evidence>
<dbReference type="InterPro" id="IPR011009">
    <property type="entry name" value="Kinase-like_dom_sf"/>
</dbReference>
<reference evidence="12" key="1">
    <citation type="submission" date="2022-11" db="EMBL/GenBank/DDBJ databases">
        <authorList>
            <person name="Kikuchi T."/>
        </authorList>
    </citation>
    <scope>NUCLEOTIDE SEQUENCE</scope>
    <source>
        <strain evidence="12">PS1010</strain>
    </source>
</reference>
<dbReference type="PIRSF" id="PIRSF000654">
    <property type="entry name" value="Integrin-linked_kinase"/>
    <property type="match status" value="1"/>
</dbReference>
<keyword evidence="3" id="KW-0808">Transferase</keyword>
<dbReference type="Pfam" id="PF00069">
    <property type="entry name" value="Pkinase"/>
    <property type="match status" value="1"/>
</dbReference>
<evidence type="ECO:0000256" key="6">
    <source>
        <dbReference type="ARBA" id="ARBA00022840"/>
    </source>
</evidence>
<evidence type="ECO:0000256" key="10">
    <source>
        <dbReference type="RuleBase" id="RU000304"/>
    </source>
</evidence>
<name>A0A9P1IHV7_9PELO</name>
<dbReference type="Gene3D" id="3.30.200.20">
    <property type="entry name" value="Phosphorylase Kinase, domain 1"/>
    <property type="match status" value="1"/>
</dbReference>
<evidence type="ECO:0000256" key="4">
    <source>
        <dbReference type="ARBA" id="ARBA00022741"/>
    </source>
</evidence>
<accession>A0A9P1IHV7</accession>
<feature type="domain" description="Protein kinase" evidence="11">
    <location>
        <begin position="26"/>
        <end position="292"/>
    </location>
</feature>
<dbReference type="Gene3D" id="1.10.510.10">
    <property type="entry name" value="Transferase(Phosphotransferase) domain 1"/>
    <property type="match status" value="1"/>
</dbReference>
<dbReference type="InterPro" id="IPR000719">
    <property type="entry name" value="Prot_kinase_dom"/>
</dbReference>
<dbReference type="PROSITE" id="PS00107">
    <property type="entry name" value="PROTEIN_KINASE_ATP"/>
    <property type="match status" value="1"/>
</dbReference>
<keyword evidence="13" id="KW-1185">Reference proteome</keyword>
<keyword evidence="4 9" id="KW-0547">Nucleotide-binding</keyword>